<evidence type="ECO:0000313" key="13">
    <source>
        <dbReference type="EMBL" id="BDW86923.1"/>
    </source>
</evidence>
<keyword evidence="6 11" id="KW-0547">Nucleotide-binding</keyword>
<feature type="transmembrane region" description="Helical" evidence="11">
    <location>
        <begin position="789"/>
        <end position="807"/>
    </location>
</feature>
<dbReference type="InterPro" id="IPR027256">
    <property type="entry name" value="P-typ_ATPase_IB"/>
</dbReference>
<evidence type="ECO:0000256" key="9">
    <source>
        <dbReference type="ARBA" id="ARBA00022989"/>
    </source>
</evidence>
<dbReference type="NCBIfam" id="TIGR01525">
    <property type="entry name" value="ATPase-IB_hvy"/>
    <property type="match status" value="1"/>
</dbReference>
<dbReference type="Gene3D" id="3.40.50.1000">
    <property type="entry name" value="HAD superfamily/HAD-like"/>
    <property type="match status" value="1"/>
</dbReference>
<dbReference type="NCBIfam" id="TIGR01511">
    <property type="entry name" value="ATPase-IB1_Cu"/>
    <property type="match status" value="1"/>
</dbReference>
<organism evidence="13 14">
    <name type="scientific">Roseicyclus marinus</name>
    <dbReference type="NCBI Taxonomy" id="2161673"/>
    <lineage>
        <taxon>Bacteria</taxon>
        <taxon>Pseudomonadati</taxon>
        <taxon>Pseudomonadota</taxon>
        <taxon>Alphaproteobacteria</taxon>
        <taxon>Rhodobacterales</taxon>
        <taxon>Roseobacteraceae</taxon>
        <taxon>Roseicyclus</taxon>
    </lineage>
</organism>
<dbReference type="SUPFAM" id="SSF81665">
    <property type="entry name" value="Calcium ATPase, transmembrane domain M"/>
    <property type="match status" value="1"/>
</dbReference>
<evidence type="ECO:0000259" key="12">
    <source>
        <dbReference type="PROSITE" id="PS50846"/>
    </source>
</evidence>
<feature type="transmembrane region" description="Helical" evidence="11">
    <location>
        <begin position="243"/>
        <end position="266"/>
    </location>
</feature>
<evidence type="ECO:0000256" key="11">
    <source>
        <dbReference type="RuleBase" id="RU362081"/>
    </source>
</evidence>
<dbReference type="GO" id="GO:0060003">
    <property type="term" value="P:copper ion export"/>
    <property type="evidence" value="ECO:0007669"/>
    <property type="project" value="UniProtKB-ARBA"/>
</dbReference>
<dbReference type="KEGG" id="rmai:MACH21_31000"/>
<dbReference type="InterPro" id="IPR023299">
    <property type="entry name" value="ATPase_P-typ_cyto_dom_N"/>
</dbReference>
<dbReference type="Gene3D" id="2.70.150.10">
    <property type="entry name" value="Calcium-transporting ATPase, cytoplasmic transduction domain A"/>
    <property type="match status" value="1"/>
</dbReference>
<keyword evidence="9 11" id="KW-1133">Transmembrane helix</keyword>
<dbReference type="Pfam" id="PF00702">
    <property type="entry name" value="Hydrolase"/>
    <property type="match status" value="1"/>
</dbReference>
<evidence type="ECO:0000256" key="5">
    <source>
        <dbReference type="ARBA" id="ARBA00022723"/>
    </source>
</evidence>
<dbReference type="CDD" id="cd00371">
    <property type="entry name" value="HMA"/>
    <property type="match status" value="2"/>
</dbReference>
<dbReference type="SFLD" id="SFLDF00027">
    <property type="entry name" value="p-type_atpase"/>
    <property type="match status" value="1"/>
</dbReference>
<dbReference type="InterPro" id="IPR059000">
    <property type="entry name" value="ATPase_P-type_domA"/>
</dbReference>
<dbReference type="SUPFAM" id="SSF56784">
    <property type="entry name" value="HAD-like"/>
    <property type="match status" value="1"/>
</dbReference>
<dbReference type="PROSITE" id="PS00154">
    <property type="entry name" value="ATPASE_E1_E2"/>
    <property type="match status" value="1"/>
</dbReference>
<dbReference type="FunFam" id="2.70.150.10:FF:000020">
    <property type="entry name" value="Copper-exporting P-type ATPase A"/>
    <property type="match status" value="1"/>
</dbReference>
<evidence type="ECO:0000256" key="10">
    <source>
        <dbReference type="ARBA" id="ARBA00023136"/>
    </source>
</evidence>
<dbReference type="InterPro" id="IPR036163">
    <property type="entry name" value="HMA_dom_sf"/>
</dbReference>
<dbReference type="Pfam" id="PF00403">
    <property type="entry name" value="HMA"/>
    <property type="match status" value="2"/>
</dbReference>
<dbReference type="AlphaFoldDB" id="A0AA48KLI0"/>
<dbReference type="InterPro" id="IPR023298">
    <property type="entry name" value="ATPase_P-typ_TM_dom_sf"/>
</dbReference>
<dbReference type="PANTHER" id="PTHR43520">
    <property type="entry name" value="ATP7, ISOFORM B"/>
    <property type="match status" value="1"/>
</dbReference>
<dbReference type="SUPFAM" id="SSF55008">
    <property type="entry name" value="HMA, heavy metal-associated domain"/>
    <property type="match status" value="2"/>
</dbReference>
<dbReference type="GO" id="GO:0043682">
    <property type="term" value="F:P-type divalent copper transporter activity"/>
    <property type="evidence" value="ECO:0007669"/>
    <property type="project" value="TreeGrafter"/>
</dbReference>
<keyword evidence="10 11" id="KW-0472">Membrane</keyword>
<evidence type="ECO:0000256" key="8">
    <source>
        <dbReference type="ARBA" id="ARBA00022967"/>
    </source>
</evidence>
<feature type="transmembrane region" description="Helical" evidence="11">
    <location>
        <begin position="453"/>
        <end position="474"/>
    </location>
</feature>
<keyword evidence="14" id="KW-1185">Reference proteome</keyword>
<dbReference type="Gene3D" id="3.40.1110.10">
    <property type="entry name" value="Calcium-transporting ATPase, cytoplasmic domain N"/>
    <property type="match status" value="1"/>
</dbReference>
<comment type="subcellular location">
    <subcellularLocation>
        <location evidence="1">Cell membrane</location>
        <topology evidence="1">Multi-pass membrane protein</topology>
    </subcellularLocation>
</comment>
<keyword evidence="4 11" id="KW-0812">Transmembrane</keyword>
<dbReference type="SFLD" id="SFLDG00002">
    <property type="entry name" value="C1.7:_P-type_atpase_like"/>
    <property type="match status" value="1"/>
</dbReference>
<feature type="domain" description="HMA" evidence="12">
    <location>
        <begin position="79"/>
        <end position="144"/>
    </location>
</feature>
<evidence type="ECO:0000256" key="2">
    <source>
        <dbReference type="ARBA" id="ARBA00006024"/>
    </source>
</evidence>
<dbReference type="PRINTS" id="PR00120">
    <property type="entry name" value="HATPASE"/>
</dbReference>
<dbReference type="EMBL" id="AP027266">
    <property type="protein sequence ID" value="BDW86923.1"/>
    <property type="molecule type" value="Genomic_DNA"/>
</dbReference>
<proteinExistence type="inferred from homology"/>
<dbReference type="InterPro" id="IPR001757">
    <property type="entry name" value="P_typ_ATPase"/>
</dbReference>
<dbReference type="InterPro" id="IPR006121">
    <property type="entry name" value="HMA_dom"/>
</dbReference>
<feature type="transmembrane region" description="Helical" evidence="11">
    <location>
        <begin position="272"/>
        <end position="291"/>
    </location>
</feature>
<feature type="transmembrane region" description="Helical" evidence="11">
    <location>
        <begin position="210"/>
        <end position="231"/>
    </location>
</feature>
<dbReference type="CDD" id="cd02094">
    <property type="entry name" value="P-type_ATPase_Cu-like"/>
    <property type="match status" value="1"/>
</dbReference>
<keyword evidence="5 11" id="KW-0479">Metal-binding</keyword>
<dbReference type="InterPro" id="IPR023214">
    <property type="entry name" value="HAD_sf"/>
</dbReference>
<reference evidence="13 14" key="1">
    <citation type="submission" date="2023-01" db="EMBL/GenBank/DDBJ databases">
        <title>Complete genome sequence of Roseicyclus marinus strain Dej080120_10.</title>
        <authorList>
            <person name="Ueki S."/>
            <person name="Maruyama F."/>
        </authorList>
    </citation>
    <scope>NUCLEOTIDE SEQUENCE [LARGE SCALE GENOMIC DNA]</scope>
    <source>
        <strain evidence="13 14">Dej080120_10</strain>
    </source>
</reference>
<dbReference type="GO" id="GO:0005524">
    <property type="term" value="F:ATP binding"/>
    <property type="evidence" value="ECO:0007669"/>
    <property type="project" value="UniProtKB-UniRule"/>
</dbReference>
<comment type="similarity">
    <text evidence="2 11">Belongs to the cation transport ATPase (P-type) (TC 3.A.3) family. Type IB subfamily.</text>
</comment>
<dbReference type="PROSITE" id="PS50846">
    <property type="entry name" value="HMA_2"/>
    <property type="match status" value="2"/>
</dbReference>
<keyword evidence="3 11" id="KW-1003">Cell membrane</keyword>
<dbReference type="NCBIfam" id="TIGR01512">
    <property type="entry name" value="ATPase-IB2_Cd"/>
    <property type="match status" value="1"/>
</dbReference>
<keyword evidence="7 11" id="KW-0067">ATP-binding</keyword>
<feature type="transmembrane region" description="Helical" evidence="11">
    <location>
        <begin position="425"/>
        <end position="447"/>
    </location>
</feature>
<feature type="transmembrane region" description="Helical" evidence="11">
    <location>
        <begin position="170"/>
        <end position="190"/>
    </location>
</feature>
<keyword evidence="8" id="KW-1278">Translocase</keyword>
<dbReference type="GO" id="GO:0055070">
    <property type="term" value="P:copper ion homeostasis"/>
    <property type="evidence" value="ECO:0007669"/>
    <property type="project" value="TreeGrafter"/>
</dbReference>
<dbReference type="InterPro" id="IPR044492">
    <property type="entry name" value="P_typ_ATPase_HD_dom"/>
</dbReference>
<dbReference type="InterPro" id="IPR008250">
    <property type="entry name" value="ATPase_P-typ_transduc_dom_A_sf"/>
</dbReference>
<protein>
    <submittedName>
        <fullName evidence="13">Copper-translocating P-type ATPase</fullName>
    </submittedName>
</protein>
<dbReference type="SFLD" id="SFLDS00003">
    <property type="entry name" value="Haloacid_Dehalogenase"/>
    <property type="match status" value="1"/>
</dbReference>
<feature type="transmembrane region" description="Helical" evidence="11">
    <location>
        <begin position="760"/>
        <end position="783"/>
    </location>
</feature>
<dbReference type="Pfam" id="PF00122">
    <property type="entry name" value="E1-E2_ATPase"/>
    <property type="match status" value="1"/>
</dbReference>
<dbReference type="PRINTS" id="PR00119">
    <property type="entry name" value="CATATPASE"/>
</dbReference>
<evidence type="ECO:0000256" key="1">
    <source>
        <dbReference type="ARBA" id="ARBA00004651"/>
    </source>
</evidence>
<dbReference type="RefSeq" id="WP_338273025.1">
    <property type="nucleotide sequence ID" value="NZ_AP027266.1"/>
</dbReference>
<evidence type="ECO:0000313" key="14">
    <source>
        <dbReference type="Proteomes" id="UP001337723"/>
    </source>
</evidence>
<dbReference type="PANTHER" id="PTHR43520:SF8">
    <property type="entry name" value="P-TYPE CU(+) TRANSPORTER"/>
    <property type="match status" value="1"/>
</dbReference>
<dbReference type="GO" id="GO:0005886">
    <property type="term" value="C:plasma membrane"/>
    <property type="evidence" value="ECO:0007669"/>
    <property type="project" value="UniProtKB-SubCell"/>
</dbReference>
<dbReference type="GO" id="GO:0016887">
    <property type="term" value="F:ATP hydrolysis activity"/>
    <property type="evidence" value="ECO:0007669"/>
    <property type="project" value="InterPro"/>
</dbReference>
<name>A0AA48KLI0_9RHOB</name>
<evidence type="ECO:0000256" key="6">
    <source>
        <dbReference type="ARBA" id="ARBA00022741"/>
    </source>
</evidence>
<feature type="domain" description="HMA" evidence="12">
    <location>
        <begin position="9"/>
        <end position="74"/>
    </location>
</feature>
<dbReference type="GO" id="GO:0005507">
    <property type="term" value="F:copper ion binding"/>
    <property type="evidence" value="ECO:0007669"/>
    <property type="project" value="TreeGrafter"/>
</dbReference>
<dbReference type="InterPro" id="IPR018303">
    <property type="entry name" value="ATPase_P-typ_P_site"/>
</dbReference>
<sequence>MPKDTTAPALRRYSVDNLTCGSCVARAETALAAVPGVESAVVNLATRRADLRIGAGFDPAALATAMTSAGYPVHPVDGVALRASVGNLNCGGCASRAEKALNALPEVLEAQVNLALKRADIRLTDAGDWPVVQAAMDKAGYPVADLDPPRTDSPDPEPEAVDEAAPMRRAFGIAAALTLPVFVMEMGGHLVPAFHHWQMATFGTFPLHLVQFLLTTAVLAGPGRVFFRLGVPALFKGAPEMNSLVVLGTSAAWAWSVLVTFAPGIIPETGRFVYFEAAAVIVTLILLGRWLEARARGQAGAAIRGLMALRPDTAHRITDGTETEVPLADLGRGDLIRLKPGERVAVDGTVTEGETHIDEAMLTGEPLPVAKRAGDPVTAGTVNGTGTIVYRATAVGTDTVLARIVAMVEDAQATRLPVQSLINRVTAVFVPVVLVIAALAALGWLIWGPDPAKALVIGVSVLIIACPCAMGLATPVSILAGTGRAAELGVLFRKGDALQNLSRVDLVAFDKTGTLTEGRPSVTAILPTRDCDADTLLTLAAGAETASEHPLARAILAEAKARGLTPAPVDRFEAVTGGGVTATLEGETLRVGSRAFLQQTGVAVPPTDPTPVTEVHVARGALYLGHLALSDAVKPDAARAIAALTARGTRVALLSGDAEGPVNALARDLAIPEAHARLSPADKRAQVAAWRAAGHRVAFVGDGLNDAAVLAEADVGIALGTGTDVAIEAGDVVLVSGAPTGVLTAIEVSRRTLRNIAQNLVWAFGYNVALIPVAAGLLALAGGPFLNPMLAAGAMAASSVLVVLNALRLRRMEAA</sequence>
<gene>
    <name evidence="13" type="ORF">MACH21_31000</name>
</gene>
<evidence type="ECO:0000256" key="4">
    <source>
        <dbReference type="ARBA" id="ARBA00022692"/>
    </source>
</evidence>
<dbReference type="Gene3D" id="3.30.70.100">
    <property type="match status" value="2"/>
</dbReference>
<dbReference type="PROSITE" id="PS01229">
    <property type="entry name" value="COF_2"/>
    <property type="match status" value="1"/>
</dbReference>
<accession>A0AA48KLI0</accession>
<dbReference type="Proteomes" id="UP001337723">
    <property type="component" value="Chromosome"/>
</dbReference>
<dbReference type="NCBIfam" id="TIGR01494">
    <property type="entry name" value="ATPase_P-type"/>
    <property type="match status" value="1"/>
</dbReference>
<evidence type="ECO:0000256" key="7">
    <source>
        <dbReference type="ARBA" id="ARBA00022840"/>
    </source>
</evidence>
<dbReference type="InterPro" id="IPR036412">
    <property type="entry name" value="HAD-like_sf"/>
</dbReference>
<dbReference type="SUPFAM" id="SSF81653">
    <property type="entry name" value="Calcium ATPase, transduction domain A"/>
    <property type="match status" value="1"/>
</dbReference>
<evidence type="ECO:0000256" key="3">
    <source>
        <dbReference type="ARBA" id="ARBA00022475"/>
    </source>
</evidence>